<accession>A0A971M786</accession>
<evidence type="ECO:0000259" key="1">
    <source>
        <dbReference type="Pfam" id="PF13358"/>
    </source>
</evidence>
<protein>
    <submittedName>
        <fullName evidence="2">IS630 family transposase</fullName>
    </submittedName>
</protein>
<dbReference type="Pfam" id="PF13565">
    <property type="entry name" value="HTH_32"/>
    <property type="match status" value="1"/>
</dbReference>
<dbReference type="InterPro" id="IPR036397">
    <property type="entry name" value="RNaseH_sf"/>
</dbReference>
<comment type="caution">
    <text evidence="2">The sequence shown here is derived from an EMBL/GenBank/DDBJ whole genome shotgun (WGS) entry which is preliminary data.</text>
</comment>
<feature type="domain" description="Tc1-like transposase DDE" evidence="1">
    <location>
        <begin position="185"/>
        <end position="304"/>
    </location>
</feature>
<reference evidence="2" key="1">
    <citation type="journal article" date="2020" name="Biotechnol. Biofuels">
        <title>New insights from the biogas microbiome by comprehensive genome-resolved metagenomics of nearly 1600 species originating from multiple anaerobic digesters.</title>
        <authorList>
            <person name="Campanaro S."/>
            <person name="Treu L."/>
            <person name="Rodriguez-R L.M."/>
            <person name="Kovalovszki A."/>
            <person name="Ziels R.M."/>
            <person name="Maus I."/>
            <person name="Zhu X."/>
            <person name="Kougias P.G."/>
            <person name="Basile A."/>
            <person name="Luo G."/>
            <person name="Schluter A."/>
            <person name="Konstantinidis K.T."/>
            <person name="Angelidaki I."/>
        </authorList>
    </citation>
    <scope>NUCLEOTIDE SEQUENCE</scope>
    <source>
        <strain evidence="2">AS06rmzACSIP_7</strain>
    </source>
</reference>
<reference evidence="2" key="2">
    <citation type="submission" date="2020-01" db="EMBL/GenBank/DDBJ databases">
        <authorList>
            <person name="Campanaro S."/>
        </authorList>
    </citation>
    <scope>NUCLEOTIDE SEQUENCE</scope>
    <source>
        <strain evidence="2">AS06rmzACSIP_7</strain>
    </source>
</reference>
<dbReference type="Proteomes" id="UP000777265">
    <property type="component" value="Unassembled WGS sequence"/>
</dbReference>
<dbReference type="GO" id="GO:0003676">
    <property type="term" value="F:nucleic acid binding"/>
    <property type="evidence" value="ECO:0007669"/>
    <property type="project" value="InterPro"/>
</dbReference>
<proteinExistence type="predicted"/>
<evidence type="ECO:0000313" key="3">
    <source>
        <dbReference type="Proteomes" id="UP000777265"/>
    </source>
</evidence>
<dbReference type="EMBL" id="JAAYEE010000290">
    <property type="protein sequence ID" value="NLW36742.1"/>
    <property type="molecule type" value="Genomic_DNA"/>
</dbReference>
<sequence length="335" mass="38436">MPRGKRIAITLMKEEQKTLNIWAAAGKTEQRYVQRAKVILYSAAGLPLSEVSRRSGLSRQNCTRWRMRFLEERMDGLYDLPRKGRPSVIPPEVKTKVTMLASTKPPDGSNQWTRQALAKAMGLGKTTVHRILHEGNVKPHNKVEHWYGKSPDPEFEEKQAAILGLYLNPLENALVLCVDQKSQLQTPGNPQHLAGAHRRSGTTCLLAALSVHDGDMAGQCADRTLLGFLKHLYRGNPRKHLYIIMDNVNPYKHKEVTDWANARRRLTIHFTPTHTSWLSQVEIWFDMFTKDVVRGGIWKSKKQMIDQIMHYIRHYTENRAHPFAWTYITGKSQVI</sequence>
<dbReference type="InterPro" id="IPR009057">
    <property type="entry name" value="Homeodomain-like_sf"/>
</dbReference>
<dbReference type="InterPro" id="IPR047655">
    <property type="entry name" value="Transpos_IS630-like"/>
</dbReference>
<organism evidence="2 3">
    <name type="scientific">Syntrophorhabdus aromaticivorans</name>
    <dbReference type="NCBI Taxonomy" id="328301"/>
    <lineage>
        <taxon>Bacteria</taxon>
        <taxon>Pseudomonadati</taxon>
        <taxon>Thermodesulfobacteriota</taxon>
        <taxon>Syntrophorhabdia</taxon>
        <taxon>Syntrophorhabdales</taxon>
        <taxon>Syntrophorhabdaceae</taxon>
        <taxon>Syntrophorhabdus</taxon>
    </lineage>
</organism>
<dbReference type="SUPFAM" id="SSF46689">
    <property type="entry name" value="Homeodomain-like"/>
    <property type="match status" value="1"/>
</dbReference>
<evidence type="ECO:0000313" key="2">
    <source>
        <dbReference type="EMBL" id="NLW36742.1"/>
    </source>
</evidence>
<gene>
    <name evidence="2" type="ORF">GXY80_14895</name>
</gene>
<dbReference type="AlphaFoldDB" id="A0A971M786"/>
<dbReference type="Gene3D" id="3.30.420.10">
    <property type="entry name" value="Ribonuclease H-like superfamily/Ribonuclease H"/>
    <property type="match status" value="1"/>
</dbReference>
<name>A0A971M786_9BACT</name>
<dbReference type="NCBIfam" id="NF033545">
    <property type="entry name" value="transpos_IS630"/>
    <property type="match status" value="1"/>
</dbReference>
<dbReference type="InterPro" id="IPR038717">
    <property type="entry name" value="Tc1-like_DDE_dom"/>
</dbReference>
<dbReference type="Pfam" id="PF13358">
    <property type="entry name" value="DDE_3"/>
    <property type="match status" value="1"/>
</dbReference>